<keyword evidence="3" id="KW-1185">Reference proteome</keyword>
<evidence type="ECO:0000313" key="3">
    <source>
        <dbReference type="Proteomes" id="UP000324222"/>
    </source>
</evidence>
<name>A0A5B7FGG4_PORTR</name>
<evidence type="ECO:0000313" key="2">
    <source>
        <dbReference type="EMBL" id="MPC46371.1"/>
    </source>
</evidence>
<dbReference type="EMBL" id="VSRR010007172">
    <property type="protein sequence ID" value="MPC46371.1"/>
    <property type="molecule type" value="Genomic_DNA"/>
</dbReference>
<evidence type="ECO:0000256" key="1">
    <source>
        <dbReference type="SAM" id="MobiDB-lite"/>
    </source>
</evidence>
<reference evidence="2 3" key="1">
    <citation type="submission" date="2019-05" db="EMBL/GenBank/DDBJ databases">
        <title>Another draft genome of Portunus trituberculatus and its Hox gene families provides insights of decapod evolution.</title>
        <authorList>
            <person name="Jeong J.-H."/>
            <person name="Song I."/>
            <person name="Kim S."/>
            <person name="Choi T."/>
            <person name="Kim D."/>
            <person name="Ryu S."/>
            <person name="Kim W."/>
        </authorList>
    </citation>
    <scope>NUCLEOTIDE SEQUENCE [LARGE SCALE GENOMIC DNA]</scope>
    <source>
        <tissue evidence="2">Muscle</tissue>
    </source>
</reference>
<dbReference type="Proteomes" id="UP000324222">
    <property type="component" value="Unassembled WGS sequence"/>
</dbReference>
<dbReference type="AlphaFoldDB" id="A0A5B7FGG4"/>
<accession>A0A5B7FGG4</accession>
<protein>
    <submittedName>
        <fullName evidence="2">Uncharacterized protein</fullName>
    </submittedName>
</protein>
<organism evidence="2 3">
    <name type="scientific">Portunus trituberculatus</name>
    <name type="common">Swimming crab</name>
    <name type="synonym">Neptunus trituberculatus</name>
    <dbReference type="NCBI Taxonomy" id="210409"/>
    <lineage>
        <taxon>Eukaryota</taxon>
        <taxon>Metazoa</taxon>
        <taxon>Ecdysozoa</taxon>
        <taxon>Arthropoda</taxon>
        <taxon>Crustacea</taxon>
        <taxon>Multicrustacea</taxon>
        <taxon>Malacostraca</taxon>
        <taxon>Eumalacostraca</taxon>
        <taxon>Eucarida</taxon>
        <taxon>Decapoda</taxon>
        <taxon>Pleocyemata</taxon>
        <taxon>Brachyura</taxon>
        <taxon>Eubrachyura</taxon>
        <taxon>Portunoidea</taxon>
        <taxon>Portunidae</taxon>
        <taxon>Portuninae</taxon>
        <taxon>Portunus</taxon>
    </lineage>
</organism>
<gene>
    <name evidence="2" type="ORF">E2C01_040090</name>
</gene>
<comment type="caution">
    <text evidence="2">The sequence shown here is derived from an EMBL/GenBank/DDBJ whole genome shotgun (WGS) entry which is preliminary data.</text>
</comment>
<feature type="region of interest" description="Disordered" evidence="1">
    <location>
        <begin position="1"/>
        <end position="55"/>
    </location>
</feature>
<feature type="compositionally biased region" description="Basic and acidic residues" evidence="1">
    <location>
        <begin position="10"/>
        <end position="20"/>
    </location>
</feature>
<proteinExistence type="predicted"/>
<sequence length="119" mass="12346">MSSSPFVGEGHGDNPSREAGESGPAAQDQVCLPDGSRHNSDPQPPSSLASSSDHLLPVKAPMRSCTIPDCKRLIGSASNDPILYVLLAVMVSVLWITDVTSIVEAIAGAPSFFNTKLGA</sequence>